<dbReference type="Proteomes" id="UP000001593">
    <property type="component" value="Unassembled WGS sequence"/>
</dbReference>
<organism evidence="2 3">
    <name type="scientific">Nematostella vectensis</name>
    <name type="common">Starlet sea anemone</name>
    <dbReference type="NCBI Taxonomy" id="45351"/>
    <lineage>
        <taxon>Eukaryota</taxon>
        <taxon>Metazoa</taxon>
        <taxon>Cnidaria</taxon>
        <taxon>Anthozoa</taxon>
        <taxon>Hexacorallia</taxon>
        <taxon>Actiniaria</taxon>
        <taxon>Edwardsiidae</taxon>
        <taxon>Nematostella</taxon>
    </lineage>
</organism>
<dbReference type="InterPro" id="IPR006607">
    <property type="entry name" value="DM15"/>
</dbReference>
<dbReference type="Pfam" id="PF21071">
    <property type="entry name" value="LARP1_HEAT"/>
    <property type="match status" value="1"/>
</dbReference>
<evidence type="ECO:0000256" key="1">
    <source>
        <dbReference type="SAM" id="MobiDB-lite"/>
    </source>
</evidence>
<dbReference type="InParanoid" id="A7SLT2"/>
<sequence length="244" mass="28915">LSRSLPTTMPEPPAFLQHTRTQGSRTPKRKDAKTAPRFFPAISKEKLYPESGPHKRKTKYSHNPPVEAHLASAAAVGSYGSTPQSIPHFEHPSHRLLKENGFTQQLYHKFHLKCLKAERKKLGIGQSQEVNTLFRFWSFFLRQHFNRKMYEEFKKLAVEDSAAGYRYGLECLFRYYSYGLEKKFRPELFKDFMDETIRDHDQGNLYGLEKFWAFLKYYKAKFEVDPEIQKRLDKYKTIEDFRKD</sequence>
<dbReference type="eggNOG" id="KOG2590">
    <property type="taxonomic scope" value="Eukaryota"/>
</dbReference>
<evidence type="ECO:0000313" key="3">
    <source>
        <dbReference type="Proteomes" id="UP000001593"/>
    </source>
</evidence>
<accession>A7SLT2</accession>
<proteinExistence type="predicted"/>
<gene>
    <name evidence="2" type="ORF">NEMVEDRAFT_v1g24847</name>
</gene>
<dbReference type="GO" id="GO:0048255">
    <property type="term" value="P:mRNA stabilization"/>
    <property type="evidence" value="ECO:0007669"/>
    <property type="project" value="InterPro"/>
</dbReference>
<dbReference type="EMBL" id="DS469701">
    <property type="protein sequence ID" value="EDO35368.1"/>
    <property type="molecule type" value="Genomic_DNA"/>
</dbReference>
<feature type="non-terminal residue" evidence="2">
    <location>
        <position position="1"/>
    </location>
</feature>
<reference evidence="2 3" key="1">
    <citation type="journal article" date="2007" name="Science">
        <title>Sea anemone genome reveals ancestral eumetazoan gene repertoire and genomic organization.</title>
        <authorList>
            <person name="Putnam N.H."/>
            <person name="Srivastava M."/>
            <person name="Hellsten U."/>
            <person name="Dirks B."/>
            <person name="Chapman J."/>
            <person name="Salamov A."/>
            <person name="Terry A."/>
            <person name="Shapiro H."/>
            <person name="Lindquist E."/>
            <person name="Kapitonov V.V."/>
            <person name="Jurka J."/>
            <person name="Genikhovich G."/>
            <person name="Grigoriev I.V."/>
            <person name="Lucas S.M."/>
            <person name="Steele R.E."/>
            <person name="Finnerty J.R."/>
            <person name="Technau U."/>
            <person name="Martindale M.Q."/>
            <person name="Rokhsar D.S."/>
        </authorList>
    </citation>
    <scope>NUCLEOTIDE SEQUENCE [LARGE SCALE GENOMIC DNA]</scope>
    <source>
        <strain evidence="3">CH2 X CH6</strain>
    </source>
</reference>
<evidence type="ECO:0000313" key="2">
    <source>
        <dbReference type="EMBL" id="EDO35368.1"/>
    </source>
</evidence>
<dbReference type="HOGENOM" id="CLU_077845_0_0_1"/>
<dbReference type="PhylomeDB" id="A7SLT2"/>
<dbReference type="AlphaFoldDB" id="A7SLT2"/>
<protein>
    <submittedName>
        <fullName evidence="2">Uncharacterized protein</fullName>
    </submittedName>
</protein>
<feature type="non-terminal residue" evidence="2">
    <location>
        <position position="244"/>
    </location>
</feature>
<feature type="region of interest" description="Disordered" evidence="1">
    <location>
        <begin position="1"/>
        <end position="36"/>
    </location>
</feature>
<dbReference type="GO" id="GO:0000339">
    <property type="term" value="F:RNA cap binding"/>
    <property type="evidence" value="ECO:0007669"/>
    <property type="project" value="InterPro"/>
</dbReference>
<dbReference type="STRING" id="45351.A7SLT2"/>
<name>A7SLT2_NEMVE</name>
<keyword evidence="3" id="KW-1185">Reference proteome</keyword>
<dbReference type="OMA" id="CGCAPHP"/>
<dbReference type="SMART" id="SM00684">
    <property type="entry name" value="DM15"/>
    <property type="match status" value="3"/>
</dbReference>